<reference evidence="1 2" key="1">
    <citation type="submission" date="2020-08" db="EMBL/GenBank/DDBJ databases">
        <title>Sequencing the genomes of 1000 actinobacteria strains.</title>
        <authorList>
            <person name="Klenk H.-P."/>
        </authorList>
    </citation>
    <scope>NUCLEOTIDE SEQUENCE [LARGE SCALE GENOMIC DNA]</scope>
    <source>
        <strain evidence="1 2">DSM 45362</strain>
    </source>
</reference>
<sequence length="827" mass="90072">MGEFEWRRAVRDQERGAVGFTVRTDRSTAHHQAELDWITRRMAPGSPEYRASDEEAAPWVVFGGAISDFLGARMGLAIVRWPPPPPILNAARAPISVLRYLDMDFAAAAEVGLGYDELHLLGHEVSPPPGDPVRFELPEPQDRQWMSTRLQESFEEYARVAALLVDGAPVAVNGAVQRGLRDRIMFLETVASLLPYGLRADLVAATHTSPRTNHDIRLGLGIAGDPSHRQVTWRDQLRDSVVPPFLTRHGEEYFRCLRALRDATGDAAEVVRLLRETRQPLSFGDQATVVGVVVELAGPLIVWLNIVEERATLMEVRNAIITGSMSSLGREQWREFVTYLANRGDRHDLEYIGRLESELPNVVFEELVDRIIVGPDEQVLSRYWEIAQGLGMAERLLIGLASTAREDRRRVGTPVVTIVVRLLVLLDGPPADWAELQAVMSTDPGLCAELLGSLAVSDRIGQEELQAWAEWLGAGRPGGPAELRPFAAAILGGPEITAVEAAALAAAGPRQVAAVLLAAGRSGGLAHVLRHLFAKSVALVDQATDWRDDIGRIVAEDAALPPELQAYADILSVIANGKQRQFAIDADDEQAGRYGRAVQAVLPSLSNVTVADSLLGRLVELVFGVPGRGLSHSDSALRIAIAMAPAGGIRNAQNPVVRAIGAAAARDLFGVDSLPPDWREMTVASSTVLSMREFESAVRRLDQPGELAAHWIRCYQAGCLTSQLVAALWRWPSVQRPERVGLLLDHVFWALASDHPDAASDHYAECLRLLAEPARDRSRPATEFHAYLAVRAQLDLRRAAAALRVSQAVVPAVAASGVWTRSLEGEG</sequence>
<organism evidence="1 2">
    <name type="scientific">Allocatelliglobosispora scoriae</name>
    <dbReference type="NCBI Taxonomy" id="643052"/>
    <lineage>
        <taxon>Bacteria</taxon>
        <taxon>Bacillati</taxon>
        <taxon>Actinomycetota</taxon>
        <taxon>Actinomycetes</taxon>
        <taxon>Micromonosporales</taxon>
        <taxon>Micromonosporaceae</taxon>
        <taxon>Allocatelliglobosispora</taxon>
    </lineage>
</organism>
<evidence type="ECO:0000313" key="1">
    <source>
        <dbReference type="EMBL" id="MBB5872880.1"/>
    </source>
</evidence>
<gene>
    <name evidence="1" type="ORF">F4553_006314</name>
</gene>
<dbReference type="RefSeq" id="WP_184843173.1">
    <property type="nucleotide sequence ID" value="NZ_JACHMN010000003.1"/>
</dbReference>
<dbReference type="Proteomes" id="UP000587527">
    <property type="component" value="Unassembled WGS sequence"/>
</dbReference>
<protein>
    <submittedName>
        <fullName evidence="1">Uncharacterized protein</fullName>
    </submittedName>
</protein>
<evidence type="ECO:0000313" key="2">
    <source>
        <dbReference type="Proteomes" id="UP000587527"/>
    </source>
</evidence>
<keyword evidence="2" id="KW-1185">Reference proteome</keyword>
<accession>A0A841C1N3</accession>
<name>A0A841C1N3_9ACTN</name>
<dbReference type="EMBL" id="JACHMN010000003">
    <property type="protein sequence ID" value="MBB5872880.1"/>
    <property type="molecule type" value="Genomic_DNA"/>
</dbReference>
<proteinExistence type="predicted"/>
<comment type="caution">
    <text evidence="1">The sequence shown here is derived from an EMBL/GenBank/DDBJ whole genome shotgun (WGS) entry which is preliminary data.</text>
</comment>
<dbReference type="AlphaFoldDB" id="A0A841C1N3"/>